<dbReference type="AlphaFoldDB" id="A0A7W6SD72"/>
<evidence type="ECO:0000313" key="3">
    <source>
        <dbReference type="EMBL" id="MBB4449520.1"/>
    </source>
</evidence>
<evidence type="ECO:0000313" key="6">
    <source>
        <dbReference type="Proteomes" id="UP000576087"/>
    </source>
</evidence>
<proteinExistence type="predicted"/>
<dbReference type="EMBL" id="JACIHM010000016">
    <property type="protein sequence ID" value="MBB4449520.1"/>
    <property type="molecule type" value="Genomic_DNA"/>
</dbReference>
<keyword evidence="5" id="KW-1185">Reference proteome</keyword>
<name>A0A7W6SD72_9HYPH</name>
<dbReference type="EMBL" id="JACIGY010000015">
    <property type="protein sequence ID" value="MBB4414846.1"/>
    <property type="molecule type" value="Genomic_DNA"/>
</dbReference>
<sequence length="218" mass="25645">MTERYLFADEAGCFTFNREPNISRYFILCTVTTSSLDVGDALHRLRHKLIWEGKDAGDFFHATVQKQEIRDRVFETILGHKFMVQATICEKAKAQPQVRADKARFYKYPWFYHLKHGLARHIPEDTELLVTTASLGTKREKLTFTNALDDVMRQTVRNGKWAVDFRPSQADPCLQLADYCAWAIQRKWERGDTKSYDLIADRITYEFDMWKHGTKLYY</sequence>
<accession>A0A7W6SD72</accession>
<dbReference type="EMBL" id="JACIGW010000013">
    <property type="protein sequence ID" value="MBB4351594.1"/>
    <property type="molecule type" value="Genomic_DNA"/>
</dbReference>
<dbReference type="Pfam" id="PF12686">
    <property type="entry name" value="DUF3800"/>
    <property type="match status" value="1"/>
</dbReference>
<evidence type="ECO:0000313" key="2">
    <source>
        <dbReference type="EMBL" id="MBB4414846.1"/>
    </source>
</evidence>
<gene>
    <name evidence="2" type="ORF">GGE31_005392</name>
    <name evidence="1" type="ORF">GGE33_005376</name>
    <name evidence="3" type="ORF">GGE35_005376</name>
</gene>
<dbReference type="Proteomes" id="UP000524535">
    <property type="component" value="Unassembled WGS sequence"/>
</dbReference>
<reference evidence="4 5" key="1">
    <citation type="submission" date="2020-08" db="EMBL/GenBank/DDBJ databases">
        <title>Genomic Encyclopedia of Type Strains, Phase IV (KMG-V): Genome sequencing to study the core and pangenomes of soil and plant-associated prokaryotes.</title>
        <authorList>
            <person name="Whitman W."/>
        </authorList>
    </citation>
    <scope>NUCLEOTIDE SEQUENCE [LARGE SCALE GENOMIC DNA]</scope>
    <source>
        <strain evidence="2 5">SEMIA 444</strain>
        <strain evidence="1 4">SEMIA 448</strain>
        <strain evidence="3 6">SEMIA 452</strain>
    </source>
</reference>
<evidence type="ECO:0000313" key="4">
    <source>
        <dbReference type="Proteomes" id="UP000520770"/>
    </source>
</evidence>
<evidence type="ECO:0000313" key="5">
    <source>
        <dbReference type="Proteomes" id="UP000524535"/>
    </source>
</evidence>
<organism evidence="1 4">
    <name type="scientific">Aliirhizobium cellulosilyticum</name>
    <dbReference type="NCBI Taxonomy" id="393664"/>
    <lineage>
        <taxon>Bacteria</taxon>
        <taxon>Pseudomonadati</taxon>
        <taxon>Pseudomonadota</taxon>
        <taxon>Alphaproteobacteria</taxon>
        <taxon>Hyphomicrobiales</taxon>
        <taxon>Rhizobiaceae</taxon>
        <taxon>Aliirhizobium</taxon>
    </lineage>
</organism>
<dbReference type="Proteomes" id="UP000520770">
    <property type="component" value="Unassembled WGS sequence"/>
</dbReference>
<dbReference type="Proteomes" id="UP000576087">
    <property type="component" value="Unassembled WGS sequence"/>
</dbReference>
<evidence type="ECO:0000313" key="1">
    <source>
        <dbReference type="EMBL" id="MBB4351594.1"/>
    </source>
</evidence>
<protein>
    <recommendedName>
        <fullName evidence="7">DUF3800 domain-containing protein</fullName>
    </recommendedName>
</protein>
<dbReference type="InterPro" id="IPR024524">
    <property type="entry name" value="DUF3800"/>
</dbReference>
<dbReference type="RefSeq" id="WP_183830078.1">
    <property type="nucleotide sequence ID" value="NZ_JACIGW010000013.1"/>
</dbReference>
<comment type="caution">
    <text evidence="1">The sequence shown here is derived from an EMBL/GenBank/DDBJ whole genome shotgun (WGS) entry which is preliminary data.</text>
</comment>
<evidence type="ECO:0008006" key="7">
    <source>
        <dbReference type="Google" id="ProtNLM"/>
    </source>
</evidence>